<dbReference type="Gene3D" id="4.10.20.10">
    <property type="entry name" value="Tat domain"/>
    <property type="match status" value="1"/>
</dbReference>
<keyword evidence="9 10" id="KW-0804">Transcription</keyword>
<evidence type="ECO:0000256" key="7">
    <source>
        <dbReference type="ARBA" id="ARBA00023015"/>
    </source>
</evidence>
<gene>
    <name evidence="12" type="primary">tat</name>
</gene>
<evidence type="ECO:0000313" key="12">
    <source>
        <dbReference type="EMBL" id="APJ01822.1"/>
    </source>
</evidence>
<evidence type="ECO:0000256" key="1">
    <source>
        <dbReference type="ARBA" id="ARBA00004307"/>
    </source>
</evidence>
<evidence type="ECO:0000256" key="5">
    <source>
        <dbReference type="ARBA" id="ARBA00022581"/>
    </source>
</evidence>
<dbReference type="Pfam" id="PF00539">
    <property type="entry name" value="Tat"/>
    <property type="match status" value="1"/>
</dbReference>
<accession>A0A1L4CV58</accession>
<proteinExistence type="inferred from homology"/>
<keyword evidence="8 10" id="KW-0010">Activator</keyword>
<evidence type="ECO:0000256" key="11">
    <source>
        <dbReference type="SAM" id="MobiDB-lite"/>
    </source>
</evidence>
<comment type="subcellular location">
    <subcellularLocation>
        <location evidence="1 10">Host nucleus</location>
        <location evidence="1 10">Host nucleolus</location>
    </subcellularLocation>
</comment>
<feature type="compositionally biased region" description="Polar residues" evidence="11">
    <location>
        <begin position="100"/>
        <end position="109"/>
    </location>
</feature>
<dbReference type="PRINTS" id="PR00055">
    <property type="entry name" value="HIVTATDOMAIN"/>
</dbReference>
<dbReference type="EMBL" id="KY025544">
    <property type="protein sequence ID" value="APJ01822.1"/>
    <property type="molecule type" value="Genomic_RNA"/>
</dbReference>
<keyword evidence="7 10" id="KW-0805">Transcription regulation</keyword>
<dbReference type="Proteomes" id="UP000257261">
    <property type="component" value="Segment"/>
</dbReference>
<evidence type="ECO:0000256" key="9">
    <source>
        <dbReference type="ARBA" id="ARBA00023163"/>
    </source>
</evidence>
<dbReference type="GO" id="GO:0001070">
    <property type="term" value="F:RNA-binding transcription regulator activity"/>
    <property type="evidence" value="ECO:0007669"/>
    <property type="project" value="InterPro"/>
</dbReference>
<name>A0A1L4CV58_9HIV2</name>
<evidence type="ECO:0000256" key="2">
    <source>
        <dbReference type="ARBA" id="ARBA00009398"/>
    </source>
</evidence>
<dbReference type="InterPro" id="IPR001831">
    <property type="entry name" value="IV_Tat"/>
</dbReference>
<comment type="similarity">
    <text evidence="2 10">Belongs to the lentiviruses Tat family.</text>
</comment>
<feature type="region of interest" description="Disordered" evidence="11">
    <location>
        <begin position="1"/>
        <end position="31"/>
    </location>
</feature>
<evidence type="ECO:0000256" key="8">
    <source>
        <dbReference type="ARBA" id="ARBA00023159"/>
    </source>
</evidence>
<feature type="region of interest" description="Disordered" evidence="11">
    <location>
        <begin position="80"/>
        <end position="128"/>
    </location>
</feature>
<dbReference type="InterPro" id="IPR036963">
    <property type="entry name" value="Tat_dom_sf"/>
</dbReference>
<dbReference type="GO" id="GO:0003723">
    <property type="term" value="F:RNA binding"/>
    <property type="evidence" value="ECO:0007669"/>
    <property type="project" value="UniProtKB-KW"/>
</dbReference>
<organismHost>
    <name type="scientific">Homo sapiens</name>
    <name type="common">Human</name>
    <dbReference type="NCBI Taxonomy" id="9606"/>
</organismHost>
<evidence type="ECO:0000256" key="10">
    <source>
        <dbReference type="RuleBase" id="RU003311"/>
    </source>
</evidence>
<reference evidence="12" key="1">
    <citation type="journal article" date="2016" name="AIDS Res. Hum. Retroviruses">
        <title>HIV-2 Surveillance with Next-Generation Sequencing Reveals Mutations in a Cytotoxic Lymphocyte-Restricted Epitope Involved in Long-Term Nonprogression.</title>
        <authorList>
            <person name="Yamaguchi J."/>
            <person name="Brennan C.A."/>
            <person name="Alessandri-Gradt E."/>
            <person name="Plantier J.C."/>
            <person name="Cloherty G.A."/>
            <person name="Berg M.G."/>
        </authorList>
    </citation>
    <scope>NUCLEOTIDE SEQUENCE [LARGE SCALE GENOMIC DNA]</scope>
    <source>
        <strain evidence="12">LA43</strain>
    </source>
</reference>
<organism evidence="12">
    <name type="scientific">Human immunodeficiency virus 2</name>
    <dbReference type="NCBI Taxonomy" id="11709"/>
    <lineage>
        <taxon>Viruses</taxon>
        <taxon>Riboviria</taxon>
        <taxon>Pararnavirae</taxon>
        <taxon>Artverviricota</taxon>
        <taxon>Revtraviricetes</taxon>
        <taxon>Ortervirales</taxon>
        <taxon>Retroviridae</taxon>
        <taxon>Orthoretrovirinae</taxon>
        <taxon>Lentivirus</taxon>
        <taxon>Lentivirus humimdef2</taxon>
    </lineage>
</organism>
<sequence length="128" mass="14158">MEIPLQGQESSLKSSNERSSSTSEPVVNIQGLDNQGDEILSQLYRPLKACDNTCYCKKCCHHCQLCFLKKGLGICYVRSRKRSSRRAKATTSSAPDESLSARTGDSQPTKKQKKEVETTRTTDLGLGK</sequence>
<feature type="compositionally biased region" description="Low complexity" evidence="11">
    <location>
        <begin position="9"/>
        <end position="24"/>
    </location>
</feature>
<protein>
    <recommendedName>
        <fullName evidence="3 10">Protein Tat</fullName>
    </recommendedName>
</protein>
<keyword evidence="4 10" id="KW-1048">Host nucleus</keyword>
<evidence type="ECO:0000256" key="6">
    <source>
        <dbReference type="ARBA" id="ARBA00022884"/>
    </source>
</evidence>
<evidence type="ECO:0000256" key="3">
    <source>
        <dbReference type="ARBA" id="ARBA00022376"/>
    </source>
</evidence>
<evidence type="ECO:0000256" key="4">
    <source>
        <dbReference type="ARBA" id="ARBA00022562"/>
    </source>
</evidence>
<keyword evidence="6 10" id="KW-0694">RNA-binding</keyword>
<dbReference type="GO" id="GO:0044196">
    <property type="term" value="C:host cell nucleolus"/>
    <property type="evidence" value="ECO:0007669"/>
    <property type="project" value="UniProtKB-SubCell"/>
</dbReference>
<keyword evidence="5" id="KW-0945">Host-virus interaction</keyword>
<dbReference type="GO" id="GO:0050434">
    <property type="term" value="P:positive regulation of viral transcription"/>
    <property type="evidence" value="ECO:0007669"/>
    <property type="project" value="InterPro"/>
</dbReference>